<evidence type="ECO:0000313" key="3">
    <source>
        <dbReference type="Proteomes" id="UP000008281"/>
    </source>
</evidence>
<dbReference type="OrthoDB" id="5872645at2759"/>
<accession>E3MBA2</accession>
<keyword evidence="1" id="KW-1133">Transmembrane helix</keyword>
<dbReference type="EMBL" id="DS268433">
    <property type="protein sequence ID" value="EFO97843.1"/>
    <property type="molecule type" value="Genomic_DNA"/>
</dbReference>
<feature type="transmembrane region" description="Helical" evidence="1">
    <location>
        <begin position="39"/>
        <end position="63"/>
    </location>
</feature>
<proteinExistence type="predicted"/>
<dbReference type="PANTHER" id="PTHR31720:SF12">
    <property type="entry name" value="SERPENTINE RECEPTOR, CLASS T-RELATED"/>
    <property type="match status" value="1"/>
</dbReference>
<sequence length="349" mass="40799">MNYIESYHQTDTYQTVETLFAPVNSTMIDLETVFSYTNYFIFIVIVGVSACVQVILFPFYIYVHRVNDKKYREIAIYPILNHFYHFMIYQTISLFCLLIALFLYWRSDLKDPHEIPILIVILLVLPLFLSFPTRYIFVKVYGILLSILAIQRFVMYFHTTSENYWLVKKNGLGLLIYLAYCLVAFEELIYFKRQLSTGTAVMNISFFNMHTFLAILLISSSILYIPIYVSVRKKSHIMSSQLNKPHRYIFWQTVLLAVGKVVSLIPLLIISSTGDSKDKSDIFLLNAFFEMFCVPLLIQLTYLGCNRRNLKTFLNSFTLTKIWKRMCCCPSSCTRSSQVQPYVLQSTIN</sequence>
<organism evidence="3">
    <name type="scientific">Caenorhabditis remanei</name>
    <name type="common">Caenorhabditis vulgaris</name>
    <dbReference type="NCBI Taxonomy" id="31234"/>
    <lineage>
        <taxon>Eukaryota</taxon>
        <taxon>Metazoa</taxon>
        <taxon>Ecdysozoa</taxon>
        <taxon>Nematoda</taxon>
        <taxon>Chromadorea</taxon>
        <taxon>Rhabditida</taxon>
        <taxon>Rhabditina</taxon>
        <taxon>Rhabditomorpha</taxon>
        <taxon>Rhabditoidea</taxon>
        <taxon>Rhabditidae</taxon>
        <taxon>Peloderinae</taxon>
        <taxon>Caenorhabditis</taxon>
    </lineage>
</organism>
<feature type="transmembrane region" description="Helical" evidence="1">
    <location>
        <begin position="249"/>
        <end position="270"/>
    </location>
</feature>
<dbReference type="Proteomes" id="UP000008281">
    <property type="component" value="Unassembled WGS sequence"/>
</dbReference>
<keyword evidence="3" id="KW-1185">Reference proteome</keyword>
<protein>
    <recommendedName>
        <fullName evidence="4">Serpentine Receptor, class Z</fullName>
    </recommendedName>
</protein>
<feature type="transmembrane region" description="Helical" evidence="1">
    <location>
        <begin position="212"/>
        <end position="229"/>
    </location>
</feature>
<evidence type="ECO:0008006" key="4">
    <source>
        <dbReference type="Google" id="ProtNLM"/>
    </source>
</evidence>
<feature type="transmembrane region" description="Helical" evidence="1">
    <location>
        <begin position="171"/>
        <end position="191"/>
    </location>
</feature>
<dbReference type="HOGENOM" id="CLU_056063_2_0_1"/>
<dbReference type="PANTHER" id="PTHR31720">
    <property type="entry name" value="SERPENTINE RECEPTOR, CLASS Z-RELATED"/>
    <property type="match status" value="1"/>
</dbReference>
<gene>
    <name evidence="2" type="ORF">CRE_15875</name>
</gene>
<feature type="transmembrane region" description="Helical" evidence="1">
    <location>
        <begin position="282"/>
        <end position="303"/>
    </location>
</feature>
<dbReference type="InParanoid" id="E3MBA2"/>
<name>E3MBA2_CAERE</name>
<evidence type="ECO:0000313" key="2">
    <source>
        <dbReference type="EMBL" id="EFO97843.1"/>
    </source>
</evidence>
<reference evidence="2" key="1">
    <citation type="submission" date="2007-07" db="EMBL/GenBank/DDBJ databases">
        <title>PCAP assembly of the Caenorhabditis remanei genome.</title>
        <authorList>
            <consortium name="The Caenorhabditis remanei Sequencing Consortium"/>
            <person name="Wilson R.K."/>
        </authorList>
    </citation>
    <scope>NUCLEOTIDE SEQUENCE [LARGE SCALE GENOMIC DNA]</scope>
    <source>
        <strain evidence="2">PB4641</strain>
    </source>
</reference>
<keyword evidence="1" id="KW-0472">Membrane</keyword>
<keyword evidence="1" id="KW-0812">Transmembrane</keyword>
<dbReference type="AlphaFoldDB" id="E3MBA2"/>
<dbReference type="Pfam" id="PF10325">
    <property type="entry name" value="7TM_GPCR_Srz"/>
    <property type="match status" value="1"/>
</dbReference>
<evidence type="ECO:0000256" key="1">
    <source>
        <dbReference type="SAM" id="Phobius"/>
    </source>
</evidence>
<feature type="transmembrane region" description="Helical" evidence="1">
    <location>
        <begin position="115"/>
        <end position="133"/>
    </location>
</feature>
<feature type="transmembrane region" description="Helical" evidence="1">
    <location>
        <begin position="83"/>
        <end position="103"/>
    </location>
</feature>
<dbReference type="OMA" id="YVICISD"/>
<dbReference type="InterPro" id="IPR018817">
    <property type="entry name" value="7TM_GPCR_serpentine_rcpt_Srz"/>
</dbReference>
<feature type="transmembrane region" description="Helical" evidence="1">
    <location>
        <begin position="140"/>
        <end position="159"/>
    </location>
</feature>